<feature type="compositionally biased region" description="Basic residues" evidence="1">
    <location>
        <begin position="411"/>
        <end position="420"/>
    </location>
</feature>
<dbReference type="AlphaFoldDB" id="A0A165DC81"/>
<organism evidence="2 3">
    <name type="scientific">Calocera cornea HHB12733</name>
    <dbReference type="NCBI Taxonomy" id="1353952"/>
    <lineage>
        <taxon>Eukaryota</taxon>
        <taxon>Fungi</taxon>
        <taxon>Dikarya</taxon>
        <taxon>Basidiomycota</taxon>
        <taxon>Agaricomycotina</taxon>
        <taxon>Dacrymycetes</taxon>
        <taxon>Dacrymycetales</taxon>
        <taxon>Dacrymycetaceae</taxon>
        <taxon>Calocera</taxon>
    </lineage>
</organism>
<feature type="region of interest" description="Disordered" evidence="1">
    <location>
        <begin position="242"/>
        <end position="444"/>
    </location>
</feature>
<protein>
    <submittedName>
        <fullName evidence="2">Uncharacterized protein</fullName>
    </submittedName>
</protein>
<dbReference type="InParanoid" id="A0A165DC81"/>
<feature type="compositionally biased region" description="Low complexity" evidence="1">
    <location>
        <begin position="363"/>
        <end position="373"/>
    </location>
</feature>
<dbReference type="Proteomes" id="UP000076842">
    <property type="component" value="Unassembled WGS sequence"/>
</dbReference>
<evidence type="ECO:0000313" key="2">
    <source>
        <dbReference type="EMBL" id="KZT52491.1"/>
    </source>
</evidence>
<dbReference type="EMBL" id="KV424064">
    <property type="protein sequence ID" value="KZT52491.1"/>
    <property type="molecule type" value="Genomic_DNA"/>
</dbReference>
<evidence type="ECO:0000313" key="3">
    <source>
        <dbReference type="Proteomes" id="UP000076842"/>
    </source>
</evidence>
<name>A0A165DC81_9BASI</name>
<dbReference type="STRING" id="1353952.A0A165DC81"/>
<feature type="compositionally biased region" description="Pro residues" evidence="1">
    <location>
        <begin position="374"/>
        <end position="400"/>
    </location>
</feature>
<feature type="compositionally biased region" description="Basic and acidic residues" evidence="1">
    <location>
        <begin position="273"/>
        <end position="284"/>
    </location>
</feature>
<gene>
    <name evidence="2" type="ORF">CALCODRAFT_87550</name>
</gene>
<feature type="region of interest" description="Disordered" evidence="1">
    <location>
        <begin position="153"/>
        <end position="211"/>
    </location>
</feature>
<proteinExistence type="predicted"/>
<accession>A0A165DC81</accession>
<feature type="compositionally biased region" description="Low complexity" evidence="1">
    <location>
        <begin position="172"/>
        <end position="188"/>
    </location>
</feature>
<evidence type="ECO:0000256" key="1">
    <source>
        <dbReference type="SAM" id="MobiDB-lite"/>
    </source>
</evidence>
<keyword evidence="3" id="KW-1185">Reference proteome</keyword>
<feature type="compositionally biased region" description="Polar residues" evidence="1">
    <location>
        <begin position="310"/>
        <end position="333"/>
    </location>
</feature>
<feature type="compositionally biased region" description="Basic residues" evidence="1">
    <location>
        <begin position="245"/>
        <end position="259"/>
    </location>
</feature>
<reference evidence="2 3" key="1">
    <citation type="journal article" date="2016" name="Mol. Biol. Evol.">
        <title>Comparative Genomics of Early-Diverging Mushroom-Forming Fungi Provides Insights into the Origins of Lignocellulose Decay Capabilities.</title>
        <authorList>
            <person name="Nagy L.G."/>
            <person name="Riley R."/>
            <person name="Tritt A."/>
            <person name="Adam C."/>
            <person name="Daum C."/>
            <person name="Floudas D."/>
            <person name="Sun H."/>
            <person name="Yadav J.S."/>
            <person name="Pangilinan J."/>
            <person name="Larsson K.H."/>
            <person name="Matsuura K."/>
            <person name="Barry K."/>
            <person name="Labutti K."/>
            <person name="Kuo R."/>
            <person name="Ohm R.A."/>
            <person name="Bhattacharya S.S."/>
            <person name="Shirouzu T."/>
            <person name="Yoshinaga Y."/>
            <person name="Martin F.M."/>
            <person name="Grigoriev I.V."/>
            <person name="Hibbett D.S."/>
        </authorList>
    </citation>
    <scope>NUCLEOTIDE SEQUENCE [LARGE SCALE GENOMIC DNA]</scope>
    <source>
        <strain evidence="2 3">HHB12733</strain>
    </source>
</reference>
<sequence length="444" mass="47818">MVRDGTRGKPRPVVRYFFPGVAPAMAEAINDHFNPAVPHFDRDDTLRHGYPLSLSFKADDIRRAEHIQELDSPPKKIDPFRCTHNKSSVCPKCQAKVFSTPKLDNQYELRHGMVEGQSSGIVNEFTEKAKAEDMPKLGLSVVLAPRYGLRARADRTPAPAKPAVTRSEVAGKANKNATATKPTSKSSNKPPPKEPNKPKATVSKKGKSKAVAIEATQEPPVEVAVEQPTSVLLPTAIIEPESKGKASHKKKRTVTKSKKAATPAARKTLIKTWKKEPSAVEKKTPVAVKVAATKSSKNDAAAEKIKKKSNSITVLISPNTGRSPTAVDSTTPTPLRVTINLRDMVQKAREHSSSITPSPAHLTPPSVSAAPSPLTSPPTTSPAATPPPLVPAVLPAPPSPVEALQPEAARKSTRISAKRKRVDEETGQPAPMEVARPVKKPRRR</sequence>